<dbReference type="EMBL" id="JAIWYP010000002">
    <property type="protein sequence ID" value="KAH3863737.1"/>
    <property type="molecule type" value="Genomic_DNA"/>
</dbReference>
<evidence type="ECO:0000313" key="2">
    <source>
        <dbReference type="EMBL" id="KAH3863737.1"/>
    </source>
</evidence>
<name>A0A9D4LRQ0_DREPO</name>
<evidence type="ECO:0000256" key="1">
    <source>
        <dbReference type="SAM" id="MobiDB-lite"/>
    </source>
</evidence>
<feature type="region of interest" description="Disordered" evidence="1">
    <location>
        <begin position="1"/>
        <end position="22"/>
    </location>
</feature>
<organism evidence="2 3">
    <name type="scientific">Dreissena polymorpha</name>
    <name type="common">Zebra mussel</name>
    <name type="synonym">Mytilus polymorpha</name>
    <dbReference type="NCBI Taxonomy" id="45954"/>
    <lineage>
        <taxon>Eukaryota</taxon>
        <taxon>Metazoa</taxon>
        <taxon>Spiralia</taxon>
        <taxon>Lophotrochozoa</taxon>
        <taxon>Mollusca</taxon>
        <taxon>Bivalvia</taxon>
        <taxon>Autobranchia</taxon>
        <taxon>Heteroconchia</taxon>
        <taxon>Euheterodonta</taxon>
        <taxon>Imparidentia</taxon>
        <taxon>Neoheterodontei</taxon>
        <taxon>Myida</taxon>
        <taxon>Dreissenoidea</taxon>
        <taxon>Dreissenidae</taxon>
        <taxon>Dreissena</taxon>
    </lineage>
</organism>
<evidence type="ECO:0000313" key="3">
    <source>
        <dbReference type="Proteomes" id="UP000828390"/>
    </source>
</evidence>
<feature type="compositionally biased region" description="Basic and acidic residues" evidence="1">
    <location>
        <begin position="1"/>
        <end position="21"/>
    </location>
</feature>
<sequence>MSVESEVKDAGMTWKHADESGPKQCAGEALLRPYAPLGVYRNKSSQDIHFPASKSTSTAFF</sequence>
<proteinExistence type="predicted"/>
<reference evidence="2" key="2">
    <citation type="submission" date="2020-11" db="EMBL/GenBank/DDBJ databases">
        <authorList>
            <person name="McCartney M.A."/>
            <person name="Auch B."/>
            <person name="Kono T."/>
            <person name="Mallez S."/>
            <person name="Becker A."/>
            <person name="Gohl D.M."/>
            <person name="Silverstein K.A.T."/>
            <person name="Koren S."/>
            <person name="Bechman K.B."/>
            <person name="Herman A."/>
            <person name="Abrahante J.E."/>
            <person name="Garbe J."/>
        </authorList>
    </citation>
    <scope>NUCLEOTIDE SEQUENCE</scope>
    <source>
        <strain evidence="2">Duluth1</strain>
        <tissue evidence="2">Whole animal</tissue>
    </source>
</reference>
<reference evidence="2" key="1">
    <citation type="journal article" date="2019" name="bioRxiv">
        <title>The Genome of the Zebra Mussel, Dreissena polymorpha: A Resource for Invasive Species Research.</title>
        <authorList>
            <person name="McCartney M.A."/>
            <person name="Auch B."/>
            <person name="Kono T."/>
            <person name="Mallez S."/>
            <person name="Zhang Y."/>
            <person name="Obille A."/>
            <person name="Becker A."/>
            <person name="Abrahante J.E."/>
            <person name="Garbe J."/>
            <person name="Badalamenti J.P."/>
            <person name="Herman A."/>
            <person name="Mangelson H."/>
            <person name="Liachko I."/>
            <person name="Sullivan S."/>
            <person name="Sone E.D."/>
            <person name="Koren S."/>
            <person name="Silverstein K.A.T."/>
            <person name="Beckman K.B."/>
            <person name="Gohl D.M."/>
        </authorList>
    </citation>
    <scope>NUCLEOTIDE SEQUENCE</scope>
    <source>
        <strain evidence="2">Duluth1</strain>
        <tissue evidence="2">Whole animal</tissue>
    </source>
</reference>
<protein>
    <submittedName>
        <fullName evidence="2">Uncharacterized protein</fullName>
    </submittedName>
</protein>
<accession>A0A9D4LRQ0</accession>
<comment type="caution">
    <text evidence="2">The sequence shown here is derived from an EMBL/GenBank/DDBJ whole genome shotgun (WGS) entry which is preliminary data.</text>
</comment>
<keyword evidence="3" id="KW-1185">Reference proteome</keyword>
<dbReference type="Proteomes" id="UP000828390">
    <property type="component" value="Unassembled WGS sequence"/>
</dbReference>
<dbReference type="AlphaFoldDB" id="A0A9D4LRQ0"/>
<gene>
    <name evidence="2" type="ORF">DPMN_026735</name>
</gene>